<comment type="caution">
    <text evidence="2">The sequence shown here is derived from an EMBL/GenBank/DDBJ whole genome shotgun (WGS) entry which is preliminary data.</text>
</comment>
<organism evidence="2 3">
    <name type="scientific">Alkalihalobacillus trypoxylicola</name>
    <dbReference type="NCBI Taxonomy" id="519424"/>
    <lineage>
        <taxon>Bacteria</taxon>
        <taxon>Bacillati</taxon>
        <taxon>Bacillota</taxon>
        <taxon>Bacilli</taxon>
        <taxon>Bacillales</taxon>
        <taxon>Bacillaceae</taxon>
        <taxon>Alkalihalobacillus</taxon>
    </lineage>
</organism>
<dbReference type="OrthoDB" id="28713at2"/>
<evidence type="ECO:0000313" key="3">
    <source>
        <dbReference type="Proteomes" id="UP000075806"/>
    </source>
</evidence>
<dbReference type="AlphaFoldDB" id="A0A161PJA1"/>
<dbReference type="RefSeq" id="WP_061947702.1">
    <property type="nucleotide sequence ID" value="NZ_LTAO01000004.1"/>
</dbReference>
<proteinExistence type="predicted"/>
<protein>
    <recommendedName>
        <fullName evidence="4">Phage tail tape measure protein domain-containing protein</fullName>
    </recommendedName>
</protein>
<evidence type="ECO:0008006" key="4">
    <source>
        <dbReference type="Google" id="ProtNLM"/>
    </source>
</evidence>
<feature type="compositionally biased region" description="Basic residues" evidence="1">
    <location>
        <begin position="641"/>
        <end position="661"/>
    </location>
</feature>
<feature type="region of interest" description="Disordered" evidence="1">
    <location>
        <begin position="685"/>
        <end position="708"/>
    </location>
</feature>
<sequence length="1273" mass="143376">MARLTARFDLEDRITKKLKRINGELNRLEFRRKKLERPFIIRIEDRVSIGMKKIEKYMNQKALRSHQIIIRVRDLATKQIQRVNDFILRRLPKTHELILKAIDKTSPLITRLRQNLINRFGRYYEFGIIAKDRASKTMERVYQFAKRNLARGFTAPLIAIDRISQTVSRIAARVRATFSTGFNVPVRLIDQFTRAAKGIYTFASTYLNKGVKLTVRLIDFATQPLKKISNSATSVMNGGVVAPLKMVANRQNQTTSFEAMLGSREAADKRLDELSSFARQTPFTKDEIFEASHMLQISTGNALSTPDGLTLVGDIATGTQKSFKDVSFWMGRLYDDLESGHSIEMATTALRDMGVISGESMKRIQKLAKSGDDIGDIWPNVTSEFDRYSGTMLNMSNNIGVLSKGIKDLFQDSLIIPWGKGLSNAFQPALVAFREWTSENKDIINEIEKQIENAGEHLAQAILNPTSKVFEFIGDQLQILFEPDSNLTFKARWEIVWDNTQDVFSEWWNNVGEPGLNNMAKNGGDTYGGIINGIINGLLGVDHNSTGNGFIDIGATAGKQFVESFLEALNPADLFKKIGKKFLEINWGGFQSLWGKLTGNEELINKGSIAGALIADALVIGLVAKLMKAYQPIGNVLKKVFKKSNPKQKKNPRNDKRKSKGRNSWFGSFCKNDGKRKTVKNPVYTNPCLNKKKKPNWNKSTKNKKSGGNLRKVARKIPYLGAVLGAGTILAAPKEERAKAIGSVAGGLAGAAVGGTVGSFIPGVGTVIGGLAGGIGGAIGGEKFVDWLNDNNVFEKIEEKWTDTMGRIKGIWSDLEGWFSKKIWEPIKEGFSSVTDWLSDTWDNAKDWVKGKWSTFSQWFDEKVWNPLKNVGINTMNFFVGLWAYAEEWVTSIWNSFSDWFNEAVWTPLKEGVTSTTDWLSEKWDAVRDLVMEKWLSFSQWFNETVWEPIKEQVELVTDWISERWTAAKDWVIEQWANLSTWFNETVWEPLLEDIDILLTTLGTGFLMAWEGIKLIWGLVKEWFNVNIWEPISLDVENLTNSIGEFFSNGWNYVTEVWNDVSEWFNETVWTPIEEGVESVGEGIQGAFESAWAVVKPIWDQIIGAWNTVKGWGDTLKSWGGNVVKFISKTTSRGEEITGITPDKNYRGGVINSKTLSWIGEQGREYIIPTNTYRERGRMLLKRAANELGMSVHDKREGNQSSKTVSESKMRYIHKQESASSSTNPGDIVVHINGDNYYSDDQDSEKVTQKVIKAIQEILVEANNNGIGGEVYD</sequence>
<reference evidence="2" key="1">
    <citation type="submission" date="2016-02" db="EMBL/GenBank/DDBJ databases">
        <title>Genome sequence of Bacillus trypoxylicola KCTC 13244(T).</title>
        <authorList>
            <person name="Jeong H."/>
            <person name="Park S.-H."/>
            <person name="Choi S.-K."/>
        </authorList>
    </citation>
    <scope>NUCLEOTIDE SEQUENCE [LARGE SCALE GENOMIC DNA]</scope>
    <source>
        <strain evidence="2">KCTC 13244</strain>
    </source>
</reference>
<dbReference type="Proteomes" id="UP000075806">
    <property type="component" value="Unassembled WGS sequence"/>
</dbReference>
<keyword evidence="3" id="KW-1185">Reference proteome</keyword>
<gene>
    <name evidence="2" type="ORF">AZF04_15375</name>
</gene>
<feature type="compositionally biased region" description="Basic residues" evidence="1">
    <location>
        <begin position="690"/>
        <end position="705"/>
    </location>
</feature>
<evidence type="ECO:0000313" key="2">
    <source>
        <dbReference type="EMBL" id="KYG33892.1"/>
    </source>
</evidence>
<dbReference type="EMBL" id="LTAO01000004">
    <property type="protein sequence ID" value="KYG33892.1"/>
    <property type="molecule type" value="Genomic_DNA"/>
</dbReference>
<accession>A0A161PJA1</accession>
<evidence type="ECO:0000256" key="1">
    <source>
        <dbReference type="SAM" id="MobiDB-lite"/>
    </source>
</evidence>
<name>A0A161PJA1_9BACI</name>
<feature type="region of interest" description="Disordered" evidence="1">
    <location>
        <begin position="641"/>
        <end position="673"/>
    </location>
</feature>
<dbReference type="STRING" id="519424.AZF04_15375"/>